<dbReference type="EMBL" id="DRIH01000176">
    <property type="protein sequence ID" value="HEC68151.1"/>
    <property type="molecule type" value="Genomic_DNA"/>
</dbReference>
<name>A0A7C1ZRE1_DESA2</name>
<proteinExistence type="predicted"/>
<dbReference type="InterPro" id="IPR014845">
    <property type="entry name" value="GYD/TTHA1554"/>
</dbReference>
<protein>
    <submittedName>
        <fullName evidence="1">GYD domain-containing protein</fullName>
    </submittedName>
</protein>
<reference evidence="1" key="1">
    <citation type="journal article" date="2020" name="mSystems">
        <title>Genome- and Community-Level Interaction Insights into Carbon Utilization and Element Cycling Functions of Hydrothermarchaeota in Hydrothermal Sediment.</title>
        <authorList>
            <person name="Zhou Z."/>
            <person name="Liu Y."/>
            <person name="Xu W."/>
            <person name="Pan J."/>
            <person name="Luo Z.H."/>
            <person name="Li M."/>
        </authorList>
    </citation>
    <scope>NUCLEOTIDE SEQUENCE [LARGE SCALE GENOMIC DNA]</scope>
    <source>
        <strain evidence="1">HyVt-389</strain>
    </source>
</reference>
<sequence length="102" mass="11245">MDIFNKGGIVMATFFMFGKYSSEALKEISAERTEKAMEIFKNLGGEVKSMYALLGDYDLVFIVELPGIEQAMRASVALSKMSGISFRTSPAITVAEFDKLIT</sequence>
<evidence type="ECO:0000313" key="1">
    <source>
        <dbReference type="EMBL" id="HEC68151.1"/>
    </source>
</evidence>
<accession>A0A7C1ZRE1</accession>
<organism evidence="1">
    <name type="scientific">Desulfofervidus auxilii</name>
    <dbReference type="NCBI Taxonomy" id="1621989"/>
    <lineage>
        <taxon>Bacteria</taxon>
        <taxon>Pseudomonadati</taxon>
        <taxon>Thermodesulfobacteriota</taxon>
        <taxon>Candidatus Desulfofervidia</taxon>
        <taxon>Candidatus Desulfofervidales</taxon>
        <taxon>Candidatus Desulfofervidaceae</taxon>
        <taxon>Candidatus Desulfofervidus</taxon>
    </lineage>
</organism>
<dbReference type="OrthoDB" id="9796147at2"/>
<dbReference type="Proteomes" id="UP000885738">
    <property type="component" value="Unassembled WGS sequence"/>
</dbReference>
<dbReference type="AlphaFoldDB" id="A0A7C1ZRE1"/>
<dbReference type="Pfam" id="PF08734">
    <property type="entry name" value="GYD"/>
    <property type="match status" value="1"/>
</dbReference>
<gene>
    <name evidence="1" type="ORF">ENI35_05005</name>
</gene>
<comment type="caution">
    <text evidence="1">The sequence shown here is derived from an EMBL/GenBank/DDBJ whole genome shotgun (WGS) entry which is preliminary data.</text>
</comment>